<reference evidence="1 2" key="1">
    <citation type="journal article" date="2024" name="J Genomics">
        <title>Draft genome sequencing and assembly of Favolaschia claudopus CIRM-BRFM 2984 isolated from oak limbs.</title>
        <authorList>
            <person name="Navarro D."/>
            <person name="Drula E."/>
            <person name="Chaduli D."/>
            <person name="Cazenave R."/>
            <person name="Ahrendt S."/>
            <person name="Wang J."/>
            <person name="Lipzen A."/>
            <person name="Daum C."/>
            <person name="Barry K."/>
            <person name="Grigoriev I.V."/>
            <person name="Favel A."/>
            <person name="Rosso M.N."/>
            <person name="Martin F."/>
        </authorList>
    </citation>
    <scope>NUCLEOTIDE SEQUENCE [LARGE SCALE GENOMIC DNA]</scope>
    <source>
        <strain evidence="1 2">CIRM-BRFM 2984</strain>
    </source>
</reference>
<sequence>MAFFGRNNSFKVHHHVHTVQGRTTIQALIDRRAKTYRELNYLLDPMARLPLELQSQIFLYVERRSWDCKADPRDVPMLFLNVCHLWRVIALSTPRLWTEIKIDSLPCSANYIALYKNWMERAGRLPLSLSLKGFLEPEDTDFHDLVDRHRYQVKSLTLNWPSKARRSSDSTPVRLNGLFPSLRKLDIWARRDDVYDADELLDLLRAAPNVSHCHFDEVFYDQENDLVTEDELLELSDLPLTLSSLEDLELGDPQLYAYLGHSSSGCAILRYLCLPALKKLSLTVLNIEDVISFFTRSSPPLESLFMTLEILWTEPLVHQYLRLLPTLTELDLSARLLPFTTFVEVLSTSPNLLPNLRALSLGAFYTAKIDYNAILQMLTARRSTNLEKLSVYLQPLEWDDDARPAGPPVKFTALPDAEAKLALQQFVKEGMKIDVGPVGRNVLTEE</sequence>
<organism evidence="1 2">
    <name type="scientific">Favolaschia claudopus</name>
    <dbReference type="NCBI Taxonomy" id="2862362"/>
    <lineage>
        <taxon>Eukaryota</taxon>
        <taxon>Fungi</taxon>
        <taxon>Dikarya</taxon>
        <taxon>Basidiomycota</taxon>
        <taxon>Agaricomycotina</taxon>
        <taxon>Agaricomycetes</taxon>
        <taxon>Agaricomycetidae</taxon>
        <taxon>Agaricales</taxon>
        <taxon>Marasmiineae</taxon>
        <taxon>Mycenaceae</taxon>
        <taxon>Favolaschia</taxon>
    </lineage>
</organism>
<comment type="caution">
    <text evidence="1">The sequence shown here is derived from an EMBL/GenBank/DDBJ whole genome shotgun (WGS) entry which is preliminary data.</text>
</comment>
<protein>
    <recommendedName>
        <fullName evidence="3">F-box domain-containing protein</fullName>
    </recommendedName>
</protein>
<dbReference type="Gene3D" id="3.80.10.10">
    <property type="entry name" value="Ribonuclease Inhibitor"/>
    <property type="match status" value="1"/>
</dbReference>
<dbReference type="Proteomes" id="UP001362999">
    <property type="component" value="Unassembled WGS sequence"/>
</dbReference>
<name>A0AAW0DC97_9AGAR</name>
<dbReference type="SUPFAM" id="SSF52047">
    <property type="entry name" value="RNI-like"/>
    <property type="match status" value="1"/>
</dbReference>
<evidence type="ECO:0000313" key="2">
    <source>
        <dbReference type="Proteomes" id="UP001362999"/>
    </source>
</evidence>
<accession>A0AAW0DC97</accession>
<dbReference type="EMBL" id="JAWWNJ010000009">
    <property type="protein sequence ID" value="KAK7048966.1"/>
    <property type="molecule type" value="Genomic_DNA"/>
</dbReference>
<keyword evidence="2" id="KW-1185">Reference proteome</keyword>
<evidence type="ECO:0000313" key="1">
    <source>
        <dbReference type="EMBL" id="KAK7048966.1"/>
    </source>
</evidence>
<evidence type="ECO:0008006" key="3">
    <source>
        <dbReference type="Google" id="ProtNLM"/>
    </source>
</evidence>
<dbReference type="InterPro" id="IPR032675">
    <property type="entry name" value="LRR_dom_sf"/>
</dbReference>
<dbReference type="AlphaFoldDB" id="A0AAW0DC97"/>
<gene>
    <name evidence="1" type="ORF">R3P38DRAFT_3620475</name>
</gene>
<proteinExistence type="predicted"/>